<feature type="compositionally biased region" description="Basic residues" evidence="1">
    <location>
        <begin position="1"/>
        <end position="12"/>
    </location>
</feature>
<name>A0A131YXX3_RHIAP</name>
<evidence type="ECO:0000313" key="2">
    <source>
        <dbReference type="EMBL" id="JAP84043.1"/>
    </source>
</evidence>
<protein>
    <submittedName>
        <fullName evidence="2">Ankyrin</fullName>
    </submittedName>
</protein>
<feature type="compositionally biased region" description="Low complexity" evidence="1">
    <location>
        <begin position="1034"/>
        <end position="1045"/>
    </location>
</feature>
<feature type="region of interest" description="Disordered" evidence="1">
    <location>
        <begin position="1"/>
        <end position="32"/>
    </location>
</feature>
<feature type="compositionally biased region" description="Low complexity" evidence="1">
    <location>
        <begin position="1087"/>
        <end position="1104"/>
    </location>
</feature>
<feature type="compositionally biased region" description="Basic residues" evidence="1">
    <location>
        <begin position="1118"/>
        <end position="1130"/>
    </location>
</feature>
<feature type="compositionally biased region" description="Polar residues" evidence="1">
    <location>
        <begin position="1069"/>
        <end position="1078"/>
    </location>
</feature>
<feature type="region of interest" description="Disordered" evidence="1">
    <location>
        <begin position="366"/>
        <end position="388"/>
    </location>
</feature>
<reference evidence="2" key="1">
    <citation type="journal article" date="2016" name="Ticks Tick Borne Dis.">
        <title>De novo assembly and annotation of the salivary gland transcriptome of Rhipicephalus appendiculatus male and female ticks during blood feeding.</title>
        <authorList>
            <person name="de Castro M.H."/>
            <person name="de Klerk D."/>
            <person name="Pienaar R."/>
            <person name="Latif A.A."/>
            <person name="Rees D.J."/>
            <person name="Mans B.J."/>
        </authorList>
    </citation>
    <scope>NUCLEOTIDE SEQUENCE</scope>
    <source>
        <tissue evidence="2">Salivary glands</tissue>
    </source>
</reference>
<accession>A0A131YXX3</accession>
<feature type="region of interest" description="Disordered" evidence="1">
    <location>
        <begin position="486"/>
        <end position="567"/>
    </location>
</feature>
<feature type="region of interest" description="Disordered" evidence="1">
    <location>
        <begin position="992"/>
        <end position="1130"/>
    </location>
</feature>
<organism evidence="2">
    <name type="scientific">Rhipicephalus appendiculatus</name>
    <name type="common">Brown ear tick</name>
    <dbReference type="NCBI Taxonomy" id="34631"/>
    <lineage>
        <taxon>Eukaryota</taxon>
        <taxon>Metazoa</taxon>
        <taxon>Ecdysozoa</taxon>
        <taxon>Arthropoda</taxon>
        <taxon>Chelicerata</taxon>
        <taxon>Arachnida</taxon>
        <taxon>Acari</taxon>
        <taxon>Parasitiformes</taxon>
        <taxon>Ixodida</taxon>
        <taxon>Ixodoidea</taxon>
        <taxon>Ixodidae</taxon>
        <taxon>Rhipicephalinae</taxon>
        <taxon>Rhipicephalus</taxon>
        <taxon>Rhipicephalus</taxon>
    </lineage>
</organism>
<proteinExistence type="predicted"/>
<dbReference type="EMBL" id="GEDV01004514">
    <property type="protein sequence ID" value="JAP84043.1"/>
    <property type="molecule type" value="Transcribed_RNA"/>
</dbReference>
<feature type="compositionally biased region" description="Basic and acidic residues" evidence="1">
    <location>
        <begin position="377"/>
        <end position="388"/>
    </location>
</feature>
<sequence length="1130" mass="119930">MSKMAKLPKKMFSHGSKGSVSLEEPPEVASGVQVKLPETRLKLDSKGHERPEVDVDVSLPEVSADVPEGIEGKLRITTPELGKPAGSGFMIKMDNVSQKMLLHSPKGKDSVEYTSGLVGDAQVKVPEADLGVDVEGLVKIEGDVFKGKKVTMDLSGGSGGDSEIAVAEVEKPSDSGFMSKMAKFPKKMFPHGPKGEVSLESAPELIGDVPAELPEAHVKLHVKDEKPVAEGGILLPESEVTLDLAGGIEGKIEVTTPEVGKSSDAGFVSKISKLPKKLLPHGKKAGSSFEEAIVTAEGAHVDIPHPEASLKIEAKLPTKPEASTDIEIPAGSSEGVAGKLETDVSETGKASDKGFMSKMAKFPKKMFHHGSKSSSSTDEHSTAAEATDIKMPEVGVELQTHVKTTKKPEADVSVSVYEKEVTVQLPEGSKGGIEISTPKLVGEHVPDGATQGADIALPGMELPTMERRETKETPGGVVEVIEVTTHEVSKPSSPGLLSKVSKIPKKIFPRGSKSKSSDEESPSTPKRELKETPGGIVEVIEVTKHDVAKAPEGKHMEQDGTKILRPRSPETVASSIEVLPPTHMTREIKEVPGGVVEVVRVTKHVVGKLPEDKHSGEFSTRTVDPSIPWEAELAKDPSAVVKREVKETPEGHVEVVQVIRREAGDAPFVSDFPGDGSDGTVSRRIETTVVDGKPTIIRRLVTTTSDGIQQVTEHIEQGAEELGSTASSLFAKMGEFARGLSSDDPSAVTTREVKKLPDGSVEVVSITKRSSSSPGKDTATTERLPSSTSGSMHFAESAAGKPMEAKTAILRREVSGPETIVCTTSVVTSATTSGSSKPELSADVLDKMFGDIGKPKVDDRLKDVLTAEGGYGAKREVTPEEAELLAQLFPEQSSGVAPYPPAGLVPEAAIIPEYRSMMATEGPPLSPHDPESKEKVLLKLGRALSQDDLDAPSPTRGEAAMTVAGLGEAVDASGQVEEPVVEKLELARRESKRYSQEFEQDEPLPKAMGLKTKPSEETVVSSTQVKGIHDNGTVKHTVTTVTKTTIIQEVEEPAGAPRPGESETWASDLDTSQVSVSSLPEDERTEPTLSSSATTATADAEALSGPLARTQVEEKASKKQKKRGKKRSKN</sequence>
<feature type="compositionally biased region" description="Polar residues" evidence="1">
    <location>
        <begin position="781"/>
        <end position="791"/>
    </location>
</feature>
<evidence type="ECO:0000256" key="1">
    <source>
        <dbReference type="SAM" id="MobiDB-lite"/>
    </source>
</evidence>
<dbReference type="AlphaFoldDB" id="A0A131YXX3"/>
<feature type="compositionally biased region" description="Basic and acidic residues" evidence="1">
    <location>
        <begin position="541"/>
        <end position="562"/>
    </location>
</feature>
<feature type="region of interest" description="Disordered" evidence="1">
    <location>
        <begin position="764"/>
        <end position="803"/>
    </location>
</feature>